<evidence type="ECO:0000313" key="1">
    <source>
        <dbReference type="EMBL" id="KAI5652632.1"/>
    </source>
</evidence>
<evidence type="ECO:0000313" key="2">
    <source>
        <dbReference type="Proteomes" id="UP001060085"/>
    </source>
</evidence>
<proteinExistence type="predicted"/>
<gene>
    <name evidence="1" type="ORF">M9H77_29819</name>
</gene>
<sequence>MPIGAKEIGSDTTEIFCLLSLGKVKILYPRTRTRTRIDSIKWVWASLKQQPFDPYFLCCSLGYCVLHCLDLYAYNNWGYHNGYEFLFEHLCVRMNVQTENRSWKRGGHLGEKNRKMSYGYSLPVQPKLRKFLWKAILNILMTGKNLQRRGLYGGTSCVYCGNWLEDDRHALFYCDFAKQVWAYIAHRVKWTKYAALSFKDLMHYLSSYFEKEEFVVFTTCACSFCLQGTKNDMKLRLYLVSDVSLLSVGNFLRLLKDIPQAPLRITGLLLKVTHYWP</sequence>
<accession>A0ACB9ZVH9</accession>
<organism evidence="1 2">
    <name type="scientific">Catharanthus roseus</name>
    <name type="common">Madagascar periwinkle</name>
    <name type="synonym">Vinca rosea</name>
    <dbReference type="NCBI Taxonomy" id="4058"/>
    <lineage>
        <taxon>Eukaryota</taxon>
        <taxon>Viridiplantae</taxon>
        <taxon>Streptophyta</taxon>
        <taxon>Embryophyta</taxon>
        <taxon>Tracheophyta</taxon>
        <taxon>Spermatophyta</taxon>
        <taxon>Magnoliopsida</taxon>
        <taxon>eudicotyledons</taxon>
        <taxon>Gunneridae</taxon>
        <taxon>Pentapetalae</taxon>
        <taxon>asterids</taxon>
        <taxon>lamiids</taxon>
        <taxon>Gentianales</taxon>
        <taxon>Apocynaceae</taxon>
        <taxon>Rauvolfioideae</taxon>
        <taxon>Vinceae</taxon>
        <taxon>Catharanthinae</taxon>
        <taxon>Catharanthus</taxon>
    </lineage>
</organism>
<comment type="caution">
    <text evidence="1">The sequence shown here is derived from an EMBL/GenBank/DDBJ whole genome shotgun (WGS) entry which is preliminary data.</text>
</comment>
<keyword evidence="2" id="KW-1185">Reference proteome</keyword>
<dbReference type="EMBL" id="CM044707">
    <property type="protein sequence ID" value="KAI5652632.1"/>
    <property type="molecule type" value="Genomic_DNA"/>
</dbReference>
<name>A0ACB9ZVH9_CATRO</name>
<reference evidence="2" key="1">
    <citation type="journal article" date="2023" name="Nat. Plants">
        <title>Single-cell RNA sequencing provides a high-resolution roadmap for understanding the multicellular compartmentation of specialized metabolism.</title>
        <authorList>
            <person name="Sun S."/>
            <person name="Shen X."/>
            <person name="Li Y."/>
            <person name="Li Y."/>
            <person name="Wang S."/>
            <person name="Li R."/>
            <person name="Zhang H."/>
            <person name="Shen G."/>
            <person name="Guo B."/>
            <person name="Wei J."/>
            <person name="Xu J."/>
            <person name="St-Pierre B."/>
            <person name="Chen S."/>
            <person name="Sun C."/>
        </authorList>
    </citation>
    <scope>NUCLEOTIDE SEQUENCE [LARGE SCALE GENOMIC DNA]</scope>
</reference>
<protein>
    <submittedName>
        <fullName evidence="1">Uncharacterized protein</fullName>
    </submittedName>
</protein>
<dbReference type="Proteomes" id="UP001060085">
    <property type="component" value="Linkage Group LG07"/>
</dbReference>